<name>A0AC59Z0J8_RANTA</name>
<reference evidence="1" key="2">
    <citation type="submission" date="2025-03" db="EMBL/GenBank/DDBJ databases">
        <authorList>
            <consortium name="ELIXIR-Norway"/>
            <consortium name="Elixir Norway"/>
        </authorList>
    </citation>
    <scope>NUCLEOTIDE SEQUENCE</scope>
</reference>
<reference evidence="1" key="1">
    <citation type="submission" date="2023-05" db="EMBL/GenBank/DDBJ databases">
        <authorList>
            <consortium name="ELIXIR-Norway"/>
        </authorList>
    </citation>
    <scope>NUCLEOTIDE SEQUENCE</scope>
</reference>
<evidence type="ECO:0000313" key="2">
    <source>
        <dbReference type="Proteomes" id="UP001162501"/>
    </source>
</evidence>
<dbReference type="Proteomes" id="UP001162501">
    <property type="component" value="Chromosome 21"/>
</dbReference>
<gene>
    <name evidence="1" type="ORF">MRATA1EN22A_LOCUS12537</name>
</gene>
<protein>
    <submittedName>
        <fullName evidence="1">Uncharacterized protein</fullName>
    </submittedName>
</protein>
<sequence length="97" mass="10258">MGGFVPRMCHTLRRTPPGPSGTPPALGNQGLLWEPTLATRHLSGLREVAAEPRSVSCSKSTPKRSGDDMSPQPLPRLTTPLSMNPPPLSPSGIPLIV</sequence>
<evidence type="ECO:0000313" key="1">
    <source>
        <dbReference type="EMBL" id="CAN0132649.1"/>
    </source>
</evidence>
<dbReference type="EMBL" id="OX596105">
    <property type="protein sequence ID" value="CAN0132649.1"/>
    <property type="molecule type" value="Genomic_DNA"/>
</dbReference>
<organism evidence="1 2">
    <name type="scientific">Rangifer tarandus platyrhynchus</name>
    <name type="common">Svalbard reindeer</name>
    <dbReference type="NCBI Taxonomy" id="3082113"/>
    <lineage>
        <taxon>Eukaryota</taxon>
        <taxon>Metazoa</taxon>
        <taxon>Chordata</taxon>
        <taxon>Craniata</taxon>
        <taxon>Vertebrata</taxon>
        <taxon>Euteleostomi</taxon>
        <taxon>Mammalia</taxon>
        <taxon>Eutheria</taxon>
        <taxon>Laurasiatheria</taxon>
        <taxon>Artiodactyla</taxon>
        <taxon>Ruminantia</taxon>
        <taxon>Pecora</taxon>
        <taxon>Cervidae</taxon>
        <taxon>Odocoileinae</taxon>
        <taxon>Rangifer</taxon>
    </lineage>
</organism>
<accession>A0AC59Z0J8</accession>
<proteinExistence type="predicted"/>